<geneLocation type="plasmid" evidence="1 2">
    <name>pDEIPR02</name>
</geneLocation>
<accession>F0RQM8</accession>
<proteinExistence type="predicted"/>
<organism evidence="1 2">
    <name type="scientific">Deinococcus proteolyticus (strain ATCC 35074 / DSM 20540 / JCM 6276 / NBRC 101906 / NCIMB 13154 / VKM Ac-1939 / CCM 2703 / MRP)</name>
    <dbReference type="NCBI Taxonomy" id="693977"/>
    <lineage>
        <taxon>Bacteria</taxon>
        <taxon>Thermotogati</taxon>
        <taxon>Deinococcota</taxon>
        <taxon>Deinococci</taxon>
        <taxon>Deinococcales</taxon>
        <taxon>Deinococcaceae</taxon>
        <taxon>Deinococcus</taxon>
    </lineage>
</organism>
<evidence type="ECO:0000313" key="1">
    <source>
        <dbReference type="EMBL" id="ADY27587.1"/>
    </source>
</evidence>
<protein>
    <recommendedName>
        <fullName evidence="3">Replication initiator protein A</fullName>
    </recommendedName>
</protein>
<dbReference type="EMBL" id="CP002538">
    <property type="protein sequence ID" value="ADY27587.1"/>
    <property type="molecule type" value="Genomic_DNA"/>
</dbReference>
<dbReference type="HOGENOM" id="CLU_578377_0_0_0"/>
<name>F0RQM8_DEIPM</name>
<dbReference type="Proteomes" id="UP000007718">
    <property type="component" value="Plasmid pDEIPR02"/>
</dbReference>
<gene>
    <name evidence="1" type="ordered locus">Deipr_2470</name>
</gene>
<keyword evidence="1" id="KW-0614">Plasmid</keyword>
<keyword evidence="2" id="KW-1185">Reference proteome</keyword>
<dbReference type="InterPro" id="IPR018777">
    <property type="entry name" value="Replication_initiator_prot_A"/>
</dbReference>
<sequence length="472" mass="53407">MSKNSIQLLAEYNHCRWGLIALQSKTPAPEFLQGWSSSSADGTQTISCETTKGHTIPYGKDNDFFAGLYTAASLYQSDTGQNPTMELKVSELLRLSGLSLENRHYRDLKSSLLSLRYTNYQANDMIQLPVLGKTYEKESHFSIISDLEFHTLDDHFDPRKKIQMVTVQLSNTVFRSLAGPHNLSLNTQTIKQLGNPTVKGLYRLLEALRRDLRDPRRRETEVSILLLDFANAARILNNEPYLSKRVSTLFRTGGPMEALSDKKLKFLKSYSIKGRGDAAVLTLEFYDDDAVDTRGRDLLIAEGVTKNAAEEAIKAHSLEEIECAIWITDTARSVKSRPSYILTVLTTGSARERLEEYRRRGKKHSVRNIKTVNQREANPATPIAPAKAEQAKLENQETERELPAGFTLSARTVEQAYTILDRLRPVKRLSDKTVQLCRTLLDEGRVKPEEIGSLIMLPEQMLTTVVEEWSRR</sequence>
<evidence type="ECO:0000313" key="2">
    <source>
        <dbReference type="Proteomes" id="UP000007718"/>
    </source>
</evidence>
<reference evidence="1 2" key="2">
    <citation type="journal article" date="2012" name="Stand. Genomic Sci.">
        <title>Complete genome sequence of the orange-red pigmented, radioresistant Deinococcus proteolyticus type strain (MRP(T)).</title>
        <authorList>
            <person name="Copeland A."/>
            <person name="Zeytun A."/>
            <person name="Yassawong M."/>
            <person name="Nolan M."/>
            <person name="Lucas S."/>
            <person name="Hammon N."/>
            <person name="Deshpande S."/>
            <person name="Cheng J.F."/>
            <person name="Han C."/>
            <person name="Tapia R."/>
            <person name="Goodwin L.A."/>
            <person name="Pitluck S."/>
            <person name="Mavromatis K."/>
            <person name="Liolios K."/>
            <person name="Pagani I."/>
            <person name="Ivanova N."/>
            <person name="Mikhailova N."/>
            <person name="Pati A."/>
            <person name="Chen A."/>
            <person name="Palaniappan K."/>
            <person name="Land M."/>
            <person name="Hauser L."/>
            <person name="Jeffries C.D."/>
            <person name="Brambilla E.M."/>
            <person name="Rohde M."/>
            <person name="Sikorski J."/>
            <person name="Pukall R."/>
            <person name="Goker M."/>
            <person name="Detter J.C."/>
            <person name="Woyke T."/>
            <person name="Bristow J."/>
            <person name="Eisen J.A."/>
            <person name="Markowitz V."/>
            <person name="Hugenholtz P."/>
            <person name="Kyrpides N.C."/>
            <person name="Klenk H.P."/>
            <person name="Lapidus A."/>
        </authorList>
    </citation>
    <scope>NUCLEOTIDE SEQUENCE [LARGE SCALE GENOMIC DNA]</scope>
    <source>
        <strain evidence="2">ATCC 35074 / DSM 20540 / JCM 6276 / NBRC 101906 / NCIMB 13154 / VKM Ac-1939 / CCM 2703 / MRP</strain>
        <plasmid evidence="2">Plasmid pDEIPR02</plasmid>
    </source>
</reference>
<dbReference type="KEGG" id="dpt:Deipr_2470"/>
<reference evidence="2" key="1">
    <citation type="submission" date="2011-02" db="EMBL/GenBank/DDBJ databases">
        <title>The complete sequence of plasmid2 of Deinococcus proteolyticus DSM 20540.</title>
        <authorList>
            <consortium name="US DOE Joint Genome Institute (JGI-PGF)"/>
            <person name="Lucas S."/>
            <person name="Copeland A."/>
            <person name="Lapidus A."/>
            <person name="Bruce D."/>
            <person name="Goodwin L."/>
            <person name="Pitluck S."/>
            <person name="Kyrpides N."/>
            <person name="Mavromatis K."/>
            <person name="Pagani I."/>
            <person name="Ivanova N."/>
            <person name="Ovchinnikova G."/>
            <person name="Zeytun A."/>
            <person name="Detter J.C."/>
            <person name="Han C."/>
            <person name="Land M."/>
            <person name="Hauser L."/>
            <person name="Markowitz V."/>
            <person name="Cheng J.-F."/>
            <person name="Hugenholtz P."/>
            <person name="Woyke T."/>
            <person name="Wu D."/>
            <person name="Pukall R."/>
            <person name="Steenblock K."/>
            <person name="Brambilla E."/>
            <person name="Klenk H.-P."/>
            <person name="Eisen J.A."/>
        </authorList>
    </citation>
    <scope>NUCLEOTIDE SEQUENCE [LARGE SCALE GENOMIC DNA]</scope>
    <source>
        <strain evidence="2">ATCC 35074 / DSM 20540 / JCM 6276 / NBRC 101906 / NCIMB 13154 / VKM Ac-1939 / CCM 2703 / MRP</strain>
        <plasmid evidence="2">Plasmid pDEIPR02</plasmid>
    </source>
</reference>
<dbReference type="Pfam" id="PF10134">
    <property type="entry name" value="RPA"/>
    <property type="match status" value="1"/>
</dbReference>
<dbReference type="AlphaFoldDB" id="F0RQM8"/>
<evidence type="ECO:0008006" key="3">
    <source>
        <dbReference type="Google" id="ProtNLM"/>
    </source>
</evidence>